<evidence type="ECO:0000313" key="2">
    <source>
        <dbReference type="Proteomes" id="UP000324222"/>
    </source>
</evidence>
<evidence type="ECO:0000313" key="1">
    <source>
        <dbReference type="EMBL" id="MPC09918.1"/>
    </source>
</evidence>
<organism evidence="1 2">
    <name type="scientific">Portunus trituberculatus</name>
    <name type="common">Swimming crab</name>
    <name type="synonym">Neptunus trituberculatus</name>
    <dbReference type="NCBI Taxonomy" id="210409"/>
    <lineage>
        <taxon>Eukaryota</taxon>
        <taxon>Metazoa</taxon>
        <taxon>Ecdysozoa</taxon>
        <taxon>Arthropoda</taxon>
        <taxon>Crustacea</taxon>
        <taxon>Multicrustacea</taxon>
        <taxon>Malacostraca</taxon>
        <taxon>Eumalacostraca</taxon>
        <taxon>Eucarida</taxon>
        <taxon>Decapoda</taxon>
        <taxon>Pleocyemata</taxon>
        <taxon>Brachyura</taxon>
        <taxon>Eubrachyura</taxon>
        <taxon>Portunoidea</taxon>
        <taxon>Portunidae</taxon>
        <taxon>Portuninae</taxon>
        <taxon>Portunus</taxon>
    </lineage>
</organism>
<dbReference type="EMBL" id="VSRR010000093">
    <property type="protein sequence ID" value="MPC09918.1"/>
    <property type="molecule type" value="Genomic_DNA"/>
</dbReference>
<comment type="caution">
    <text evidence="1">The sequence shown here is derived from an EMBL/GenBank/DDBJ whole genome shotgun (WGS) entry which is preliminary data.</text>
</comment>
<accession>A0A5B7CLH3</accession>
<dbReference type="Proteomes" id="UP000324222">
    <property type="component" value="Unassembled WGS sequence"/>
</dbReference>
<keyword evidence="2" id="KW-1185">Reference proteome</keyword>
<reference evidence="1 2" key="1">
    <citation type="submission" date="2019-05" db="EMBL/GenBank/DDBJ databases">
        <title>Another draft genome of Portunus trituberculatus and its Hox gene families provides insights of decapod evolution.</title>
        <authorList>
            <person name="Jeong J.-H."/>
            <person name="Song I."/>
            <person name="Kim S."/>
            <person name="Choi T."/>
            <person name="Kim D."/>
            <person name="Ryu S."/>
            <person name="Kim W."/>
        </authorList>
    </citation>
    <scope>NUCLEOTIDE SEQUENCE [LARGE SCALE GENOMIC DNA]</scope>
    <source>
        <tissue evidence="1">Muscle</tissue>
    </source>
</reference>
<dbReference type="AlphaFoldDB" id="A0A5B7CLH3"/>
<proteinExistence type="predicted"/>
<gene>
    <name evidence="1" type="ORF">E2C01_002538</name>
</gene>
<sequence length="108" mass="11886">MFPGRRAKLISMADRAWNSLQPPASATQCPHPVLPSLTLSFCLQQKSLYWTRQSSQFTGDTSPSGRLSPAIRVTPAIAAPDLRHCILRFPASLIDPPKSEGMLINLQE</sequence>
<name>A0A5B7CLH3_PORTR</name>
<protein>
    <submittedName>
        <fullName evidence="1">Uncharacterized protein</fullName>
    </submittedName>
</protein>